<sequence length="273" mass="31083">MEASPFHHPYPLEQSLLNPSPTTTAANPTTSIGFSDELPQPHDQIIPNGSIEVSGRSNQVSICNNLQSSDCSLPMVVPGHNYKRTSPTTNFYGMTNKTSRKRRNQNKRNIDQENEKKTRDSKEGQIGYVYVRARRGEATDSHSLAERVRREKISEKMKALQAIVPGCDKITGKALMLEEVINYVQSLQNEIQFLSSKLSCLNPMYTSELDFDSSMLHAHQSMTTNQQQFLSFQERQMSIMGFENNEEILWDMEEQRQGLADPFAIINSFDSYY</sequence>
<dbReference type="Proteomes" id="UP001055811">
    <property type="component" value="Linkage Group LG09"/>
</dbReference>
<gene>
    <name evidence="1" type="ORF">L2E82_46353</name>
</gene>
<name>A0ACB8YTM9_CICIN</name>
<evidence type="ECO:0000313" key="2">
    <source>
        <dbReference type="Proteomes" id="UP001055811"/>
    </source>
</evidence>
<evidence type="ECO:0000313" key="1">
    <source>
        <dbReference type="EMBL" id="KAI3688632.1"/>
    </source>
</evidence>
<reference evidence="1 2" key="2">
    <citation type="journal article" date="2022" name="Mol. Ecol. Resour.">
        <title>The genomes of chicory, endive, great burdock and yacon provide insights into Asteraceae paleo-polyploidization history and plant inulin production.</title>
        <authorList>
            <person name="Fan W."/>
            <person name="Wang S."/>
            <person name="Wang H."/>
            <person name="Wang A."/>
            <person name="Jiang F."/>
            <person name="Liu H."/>
            <person name="Zhao H."/>
            <person name="Xu D."/>
            <person name="Zhang Y."/>
        </authorList>
    </citation>
    <scope>NUCLEOTIDE SEQUENCE [LARGE SCALE GENOMIC DNA]</scope>
    <source>
        <strain evidence="2">cv. Punajuju</strain>
        <tissue evidence="1">Leaves</tissue>
    </source>
</reference>
<dbReference type="EMBL" id="CM042017">
    <property type="protein sequence ID" value="KAI3688632.1"/>
    <property type="molecule type" value="Genomic_DNA"/>
</dbReference>
<proteinExistence type="predicted"/>
<accession>A0ACB8YTM9</accession>
<keyword evidence="2" id="KW-1185">Reference proteome</keyword>
<reference evidence="2" key="1">
    <citation type="journal article" date="2022" name="Mol. Ecol. Resour.">
        <title>The genomes of chicory, endive, great burdock and yacon provide insights into Asteraceae palaeo-polyploidization history and plant inulin production.</title>
        <authorList>
            <person name="Fan W."/>
            <person name="Wang S."/>
            <person name="Wang H."/>
            <person name="Wang A."/>
            <person name="Jiang F."/>
            <person name="Liu H."/>
            <person name="Zhao H."/>
            <person name="Xu D."/>
            <person name="Zhang Y."/>
        </authorList>
    </citation>
    <scope>NUCLEOTIDE SEQUENCE [LARGE SCALE GENOMIC DNA]</scope>
    <source>
        <strain evidence="2">cv. Punajuju</strain>
    </source>
</reference>
<comment type="caution">
    <text evidence="1">The sequence shown here is derived from an EMBL/GenBank/DDBJ whole genome shotgun (WGS) entry which is preliminary data.</text>
</comment>
<organism evidence="1 2">
    <name type="scientific">Cichorium intybus</name>
    <name type="common">Chicory</name>
    <dbReference type="NCBI Taxonomy" id="13427"/>
    <lineage>
        <taxon>Eukaryota</taxon>
        <taxon>Viridiplantae</taxon>
        <taxon>Streptophyta</taxon>
        <taxon>Embryophyta</taxon>
        <taxon>Tracheophyta</taxon>
        <taxon>Spermatophyta</taxon>
        <taxon>Magnoliopsida</taxon>
        <taxon>eudicotyledons</taxon>
        <taxon>Gunneridae</taxon>
        <taxon>Pentapetalae</taxon>
        <taxon>asterids</taxon>
        <taxon>campanulids</taxon>
        <taxon>Asterales</taxon>
        <taxon>Asteraceae</taxon>
        <taxon>Cichorioideae</taxon>
        <taxon>Cichorieae</taxon>
        <taxon>Cichoriinae</taxon>
        <taxon>Cichorium</taxon>
    </lineage>
</organism>
<protein>
    <submittedName>
        <fullName evidence="1">Uncharacterized protein</fullName>
    </submittedName>
</protein>